<name>A0A1B9Y3I1_9FLAO</name>
<feature type="region of interest" description="Disordered" evidence="1">
    <location>
        <begin position="48"/>
        <end position="88"/>
    </location>
</feature>
<feature type="compositionally biased region" description="Basic residues" evidence="1">
    <location>
        <begin position="78"/>
        <end position="88"/>
    </location>
</feature>
<keyword evidence="3" id="KW-1185">Reference proteome</keyword>
<evidence type="ECO:0000313" key="2">
    <source>
        <dbReference type="EMBL" id="OCK44378.1"/>
    </source>
</evidence>
<dbReference type="NCBIfam" id="TIGR01725">
    <property type="entry name" value="phge_HK97_gp10"/>
    <property type="match status" value="1"/>
</dbReference>
<gene>
    <name evidence="2" type="ORF">BA195_06790</name>
</gene>
<dbReference type="EMBL" id="MAKX01000001">
    <property type="protein sequence ID" value="OCK44378.1"/>
    <property type="molecule type" value="Genomic_DNA"/>
</dbReference>
<comment type="caution">
    <text evidence="2">The sequence shown here is derived from an EMBL/GenBank/DDBJ whole genome shotgun (WGS) entry which is preliminary data.</text>
</comment>
<protein>
    <submittedName>
        <fullName evidence="2">Uncharacterized protein</fullName>
    </submittedName>
</protein>
<dbReference type="STRING" id="447689.BA195_06790"/>
<evidence type="ECO:0000256" key="1">
    <source>
        <dbReference type="SAM" id="MobiDB-lite"/>
    </source>
</evidence>
<dbReference type="RefSeq" id="WP_068703691.1">
    <property type="nucleotide sequence ID" value="NZ_MAKX01000001.1"/>
</dbReference>
<dbReference type="AlphaFoldDB" id="A0A1B9Y3I1"/>
<reference evidence="2 3" key="1">
    <citation type="submission" date="2016-06" db="EMBL/GenBank/DDBJ databases">
        <title>Draft Genome Sequence of Tenacibaculum soleae UCD-KL19.</title>
        <authorList>
            <person name="Eisen J.A."/>
            <person name="Coil D.A."/>
            <person name="Lujan K.M."/>
        </authorList>
    </citation>
    <scope>NUCLEOTIDE SEQUENCE [LARGE SCALE GENOMIC DNA]</scope>
    <source>
        <strain evidence="2 3">UCD-KL19</strain>
    </source>
</reference>
<organism evidence="2 3">
    <name type="scientific">Tenacibaculum soleae</name>
    <dbReference type="NCBI Taxonomy" id="447689"/>
    <lineage>
        <taxon>Bacteria</taxon>
        <taxon>Pseudomonadati</taxon>
        <taxon>Bacteroidota</taxon>
        <taxon>Flavobacteriia</taxon>
        <taxon>Flavobacteriales</taxon>
        <taxon>Flavobacteriaceae</taxon>
        <taxon>Tenacibaculum</taxon>
    </lineage>
</organism>
<dbReference type="Proteomes" id="UP000093186">
    <property type="component" value="Unassembled WGS sequence"/>
</dbReference>
<sequence length="156" mass="17729">MSKSLVEIQGFKELQTKLKKLGNDKDKRKEVLKILGKVANPTVKAAKQLAPVSKKTHLQKRKGQRFGTYVTPGTGRKSIGKKTMRRAKNPTVYVSPRSVKRADGWYLRQFVIKGTKKIKSNPFIDKAYQQTKGLVTSDAEKKVARYIQKQINRLSK</sequence>
<dbReference type="InterPro" id="IPR010064">
    <property type="entry name" value="HK97-gp10_tail"/>
</dbReference>
<dbReference type="OrthoDB" id="1365165at2"/>
<accession>A0A1B9Y3I1</accession>
<evidence type="ECO:0000313" key="3">
    <source>
        <dbReference type="Proteomes" id="UP000093186"/>
    </source>
</evidence>
<feature type="compositionally biased region" description="Basic residues" evidence="1">
    <location>
        <begin position="54"/>
        <end position="64"/>
    </location>
</feature>
<proteinExistence type="predicted"/>